<organism evidence="1 2">
    <name type="scientific">Lolium multiflorum</name>
    <name type="common">Italian ryegrass</name>
    <name type="synonym">Lolium perenne subsp. multiflorum</name>
    <dbReference type="NCBI Taxonomy" id="4521"/>
    <lineage>
        <taxon>Eukaryota</taxon>
        <taxon>Viridiplantae</taxon>
        <taxon>Streptophyta</taxon>
        <taxon>Embryophyta</taxon>
        <taxon>Tracheophyta</taxon>
        <taxon>Spermatophyta</taxon>
        <taxon>Magnoliopsida</taxon>
        <taxon>Liliopsida</taxon>
        <taxon>Poales</taxon>
        <taxon>Poaceae</taxon>
        <taxon>BOP clade</taxon>
        <taxon>Pooideae</taxon>
        <taxon>Poodae</taxon>
        <taxon>Poeae</taxon>
        <taxon>Poeae Chloroplast Group 2 (Poeae type)</taxon>
        <taxon>Loliodinae</taxon>
        <taxon>Loliinae</taxon>
        <taxon>Lolium</taxon>
    </lineage>
</organism>
<dbReference type="Gene3D" id="3.20.20.80">
    <property type="entry name" value="Glycosidases"/>
    <property type="match status" value="1"/>
</dbReference>
<accession>A0AAD8TD93</accession>
<name>A0AAD8TD93_LOLMU</name>
<proteinExistence type="predicted"/>
<gene>
    <name evidence="1" type="ORF">QYE76_040691</name>
</gene>
<evidence type="ECO:0000313" key="1">
    <source>
        <dbReference type="EMBL" id="KAK1679843.1"/>
    </source>
</evidence>
<dbReference type="Proteomes" id="UP001231189">
    <property type="component" value="Unassembled WGS sequence"/>
</dbReference>
<reference evidence="1" key="1">
    <citation type="submission" date="2023-07" db="EMBL/GenBank/DDBJ databases">
        <title>A chromosome-level genome assembly of Lolium multiflorum.</title>
        <authorList>
            <person name="Chen Y."/>
            <person name="Copetti D."/>
            <person name="Kolliker R."/>
            <person name="Studer B."/>
        </authorList>
    </citation>
    <scope>NUCLEOTIDE SEQUENCE</scope>
    <source>
        <strain evidence="1">02402/16</strain>
        <tissue evidence="1">Leaf</tissue>
    </source>
</reference>
<comment type="caution">
    <text evidence="1">The sequence shown here is derived from an EMBL/GenBank/DDBJ whole genome shotgun (WGS) entry which is preliminary data.</text>
</comment>
<dbReference type="EMBL" id="JAUUTY010000002">
    <property type="protein sequence ID" value="KAK1679843.1"/>
    <property type="molecule type" value="Genomic_DNA"/>
</dbReference>
<dbReference type="AlphaFoldDB" id="A0AAD8TD93"/>
<sequence>MAAGEWGLSIRINYMQIAEKLSSPSWVSLVQLMQVSKVKLYDVYHNILSAFLGTGAEFVIGIGNENMSMMVHLVTAWA</sequence>
<protein>
    <submittedName>
        <fullName evidence="1">Uncharacterized protein</fullName>
    </submittedName>
</protein>
<evidence type="ECO:0000313" key="2">
    <source>
        <dbReference type="Proteomes" id="UP001231189"/>
    </source>
</evidence>
<keyword evidence="2" id="KW-1185">Reference proteome</keyword>